<gene>
    <name evidence="2" type="ORF">LNN31_08390</name>
</gene>
<accession>A0ABY6HJ67</accession>
<dbReference type="Proteomes" id="UP001163550">
    <property type="component" value="Chromosome"/>
</dbReference>
<evidence type="ECO:0000313" key="3">
    <source>
        <dbReference type="Proteomes" id="UP001163550"/>
    </source>
</evidence>
<keyword evidence="1" id="KW-0472">Membrane</keyword>
<reference evidence="2" key="1">
    <citation type="submission" date="2021-11" db="EMBL/GenBank/DDBJ databases">
        <title>Isoprene-degrading acetogen.</title>
        <authorList>
            <person name="Yang Y."/>
            <person name="Jin H."/>
            <person name="Yan J."/>
        </authorList>
    </citation>
    <scope>NUCLEOTIDE SEQUENCE</scope>
    <source>
        <strain evidence="2">Berkeley</strain>
    </source>
</reference>
<sequence length="57" mass="6443">METIINSLISGIFAIIVAVIFYNFCLKGIKYDTQNLGSGQKELKTEHKDLSREHSDL</sequence>
<organism evidence="2 3">
    <name type="scientific">Acetobacterium wieringae</name>
    <dbReference type="NCBI Taxonomy" id="52694"/>
    <lineage>
        <taxon>Bacteria</taxon>
        <taxon>Bacillati</taxon>
        <taxon>Bacillota</taxon>
        <taxon>Clostridia</taxon>
        <taxon>Eubacteriales</taxon>
        <taxon>Eubacteriaceae</taxon>
        <taxon>Acetobacterium</taxon>
    </lineage>
</organism>
<feature type="transmembrane region" description="Helical" evidence="1">
    <location>
        <begin position="6"/>
        <end position="26"/>
    </location>
</feature>
<protein>
    <submittedName>
        <fullName evidence="2">Uncharacterized protein</fullName>
    </submittedName>
</protein>
<keyword evidence="1" id="KW-0812">Transmembrane</keyword>
<proteinExistence type="predicted"/>
<dbReference type="EMBL" id="CP087994">
    <property type="protein sequence ID" value="UYO64427.1"/>
    <property type="molecule type" value="Genomic_DNA"/>
</dbReference>
<evidence type="ECO:0000256" key="1">
    <source>
        <dbReference type="SAM" id="Phobius"/>
    </source>
</evidence>
<name>A0ABY6HJ67_9FIRM</name>
<dbReference type="RefSeq" id="WP_228881315.1">
    <property type="nucleotide sequence ID" value="NZ_CABIIK010000033.1"/>
</dbReference>
<evidence type="ECO:0000313" key="2">
    <source>
        <dbReference type="EMBL" id="UYO64427.1"/>
    </source>
</evidence>
<keyword evidence="3" id="KW-1185">Reference proteome</keyword>
<keyword evidence="1" id="KW-1133">Transmembrane helix</keyword>